<dbReference type="PANTHER" id="PTHR42879:SF2">
    <property type="entry name" value="3-OXOACYL-[ACYL-CARRIER-PROTEIN] REDUCTASE FABG"/>
    <property type="match status" value="1"/>
</dbReference>
<evidence type="ECO:0000256" key="2">
    <source>
        <dbReference type="ARBA" id="ARBA00023002"/>
    </source>
</evidence>
<dbReference type="PANTHER" id="PTHR42879">
    <property type="entry name" value="3-OXOACYL-(ACYL-CARRIER-PROTEIN) REDUCTASE"/>
    <property type="match status" value="1"/>
</dbReference>
<organism evidence="4 5">
    <name type="scientific">Lentzea alba</name>
    <dbReference type="NCBI Taxonomy" id="2714351"/>
    <lineage>
        <taxon>Bacteria</taxon>
        <taxon>Bacillati</taxon>
        <taxon>Actinomycetota</taxon>
        <taxon>Actinomycetes</taxon>
        <taxon>Pseudonocardiales</taxon>
        <taxon>Pseudonocardiaceae</taxon>
        <taxon>Lentzea</taxon>
    </lineage>
</organism>
<dbReference type="InterPro" id="IPR036291">
    <property type="entry name" value="NAD(P)-bd_dom_sf"/>
</dbReference>
<dbReference type="InterPro" id="IPR002347">
    <property type="entry name" value="SDR_fam"/>
</dbReference>
<dbReference type="SUPFAM" id="SSF51735">
    <property type="entry name" value="NAD(P)-binding Rossmann-fold domains"/>
    <property type="match status" value="1"/>
</dbReference>
<dbReference type="EMBL" id="JAAMPJ010000009">
    <property type="protein sequence ID" value="NGY63281.1"/>
    <property type="molecule type" value="Genomic_DNA"/>
</dbReference>
<dbReference type="Proteomes" id="UP000481360">
    <property type="component" value="Unassembled WGS sequence"/>
</dbReference>
<sequence>MAEGTRVALVSGGSRGIGRACVARLVADGFDVAFSYRSDAEAARLLVKELDGARVSATQVDVTDAAAVTAWVAEVERDFGPIHAVVTSAGVTADGGFATMSDERWDDVLRTNLDGTFHVCRAATFKMMKRKCGSIVTLSSVSGVHGNPGQANYSAAKAGIIGMTKALAKEVGRYGVRANVVAPGLIATDMTAGLSDQVRARMVERIALRRAGTGEEVADLVAYLSSGRASYVTGAVFEIDGGISG</sequence>
<dbReference type="RefSeq" id="WP_166051504.1">
    <property type="nucleotide sequence ID" value="NZ_JAAMPJ010000009.1"/>
</dbReference>
<dbReference type="AlphaFoldDB" id="A0A7C9W0I7"/>
<dbReference type="Gene3D" id="3.40.50.720">
    <property type="entry name" value="NAD(P)-binding Rossmann-like Domain"/>
    <property type="match status" value="1"/>
</dbReference>
<dbReference type="NCBIfam" id="NF009466">
    <property type="entry name" value="PRK12826.1-2"/>
    <property type="match status" value="1"/>
</dbReference>
<accession>A0A7C9W0I7</accession>
<name>A0A7C9W0I7_9PSEU</name>
<evidence type="ECO:0000313" key="4">
    <source>
        <dbReference type="EMBL" id="NGY63281.1"/>
    </source>
</evidence>
<dbReference type="GO" id="GO:0032787">
    <property type="term" value="P:monocarboxylic acid metabolic process"/>
    <property type="evidence" value="ECO:0007669"/>
    <property type="project" value="UniProtKB-ARBA"/>
</dbReference>
<dbReference type="PRINTS" id="PR00081">
    <property type="entry name" value="GDHRDH"/>
</dbReference>
<dbReference type="SMART" id="SM00822">
    <property type="entry name" value="PKS_KR"/>
    <property type="match status" value="1"/>
</dbReference>
<protein>
    <submittedName>
        <fullName evidence="4">SDR family oxidoreductase</fullName>
    </submittedName>
</protein>
<dbReference type="InterPro" id="IPR020904">
    <property type="entry name" value="Sc_DH/Rdtase_CS"/>
</dbReference>
<evidence type="ECO:0000313" key="5">
    <source>
        <dbReference type="Proteomes" id="UP000481360"/>
    </source>
</evidence>
<evidence type="ECO:0000256" key="1">
    <source>
        <dbReference type="ARBA" id="ARBA00006484"/>
    </source>
</evidence>
<comment type="similarity">
    <text evidence="1">Belongs to the short-chain dehydrogenases/reductases (SDR) family.</text>
</comment>
<dbReference type="PROSITE" id="PS00061">
    <property type="entry name" value="ADH_SHORT"/>
    <property type="match status" value="1"/>
</dbReference>
<dbReference type="InterPro" id="IPR057326">
    <property type="entry name" value="KR_dom"/>
</dbReference>
<reference evidence="4 5" key="1">
    <citation type="submission" date="2020-03" db="EMBL/GenBank/DDBJ databases">
        <title>Isolation and identification of active actinomycetes.</title>
        <authorList>
            <person name="Sun X."/>
        </authorList>
    </citation>
    <scope>NUCLEOTIDE SEQUENCE [LARGE SCALE GENOMIC DNA]</scope>
    <source>
        <strain evidence="4 5">NEAU-D13</strain>
    </source>
</reference>
<dbReference type="Pfam" id="PF13561">
    <property type="entry name" value="adh_short_C2"/>
    <property type="match status" value="1"/>
</dbReference>
<keyword evidence="2" id="KW-0560">Oxidoreductase</keyword>
<feature type="domain" description="Ketoreductase" evidence="3">
    <location>
        <begin position="6"/>
        <end position="189"/>
    </location>
</feature>
<dbReference type="PRINTS" id="PR00080">
    <property type="entry name" value="SDRFAMILY"/>
</dbReference>
<dbReference type="InterPro" id="IPR050259">
    <property type="entry name" value="SDR"/>
</dbReference>
<gene>
    <name evidence="4" type="ORF">G7043_30605</name>
</gene>
<dbReference type="FunFam" id="3.40.50.720:FF:000173">
    <property type="entry name" value="3-oxoacyl-[acyl-carrier protein] reductase"/>
    <property type="match status" value="1"/>
</dbReference>
<proteinExistence type="inferred from homology"/>
<evidence type="ECO:0000259" key="3">
    <source>
        <dbReference type="SMART" id="SM00822"/>
    </source>
</evidence>
<dbReference type="GO" id="GO:0016491">
    <property type="term" value="F:oxidoreductase activity"/>
    <property type="evidence" value="ECO:0007669"/>
    <property type="project" value="UniProtKB-KW"/>
</dbReference>
<keyword evidence="5" id="KW-1185">Reference proteome</keyword>
<comment type="caution">
    <text evidence="4">The sequence shown here is derived from an EMBL/GenBank/DDBJ whole genome shotgun (WGS) entry which is preliminary data.</text>
</comment>